<evidence type="ECO:0000313" key="1">
    <source>
        <dbReference type="EMBL" id="QDV34108.1"/>
    </source>
</evidence>
<dbReference type="AlphaFoldDB" id="A0A518GZV2"/>
<dbReference type="RefSeq" id="WP_145268762.1">
    <property type="nucleotide sequence ID" value="NZ_CP036426.1"/>
</dbReference>
<dbReference type="OrthoDB" id="289843at2"/>
<protein>
    <submittedName>
        <fullName evidence="1">Uncharacterized protein</fullName>
    </submittedName>
</protein>
<organism evidence="1 2">
    <name type="scientific">Tautonia plasticadhaerens</name>
    <dbReference type="NCBI Taxonomy" id="2527974"/>
    <lineage>
        <taxon>Bacteria</taxon>
        <taxon>Pseudomonadati</taxon>
        <taxon>Planctomycetota</taxon>
        <taxon>Planctomycetia</taxon>
        <taxon>Isosphaerales</taxon>
        <taxon>Isosphaeraceae</taxon>
        <taxon>Tautonia</taxon>
    </lineage>
</organism>
<accession>A0A518GZV2</accession>
<reference evidence="1 2" key="1">
    <citation type="submission" date="2019-02" db="EMBL/GenBank/DDBJ databases">
        <title>Deep-cultivation of Planctomycetes and their phenomic and genomic characterization uncovers novel biology.</title>
        <authorList>
            <person name="Wiegand S."/>
            <person name="Jogler M."/>
            <person name="Boedeker C."/>
            <person name="Pinto D."/>
            <person name="Vollmers J."/>
            <person name="Rivas-Marin E."/>
            <person name="Kohn T."/>
            <person name="Peeters S.H."/>
            <person name="Heuer A."/>
            <person name="Rast P."/>
            <person name="Oberbeckmann S."/>
            <person name="Bunk B."/>
            <person name="Jeske O."/>
            <person name="Meyerdierks A."/>
            <person name="Storesund J.E."/>
            <person name="Kallscheuer N."/>
            <person name="Luecker S."/>
            <person name="Lage O.M."/>
            <person name="Pohl T."/>
            <person name="Merkel B.J."/>
            <person name="Hornburger P."/>
            <person name="Mueller R.-W."/>
            <person name="Bruemmer F."/>
            <person name="Labrenz M."/>
            <person name="Spormann A.M."/>
            <person name="Op den Camp H."/>
            <person name="Overmann J."/>
            <person name="Amann R."/>
            <person name="Jetten M.S.M."/>
            <person name="Mascher T."/>
            <person name="Medema M.H."/>
            <person name="Devos D.P."/>
            <person name="Kaster A.-K."/>
            <person name="Ovreas L."/>
            <person name="Rohde M."/>
            <person name="Galperin M.Y."/>
            <person name="Jogler C."/>
        </authorList>
    </citation>
    <scope>NUCLEOTIDE SEQUENCE [LARGE SCALE GENOMIC DNA]</scope>
    <source>
        <strain evidence="1 2">ElP</strain>
    </source>
</reference>
<proteinExistence type="predicted"/>
<keyword evidence="2" id="KW-1185">Reference proteome</keyword>
<dbReference type="EMBL" id="CP036426">
    <property type="protein sequence ID" value="QDV34108.1"/>
    <property type="molecule type" value="Genomic_DNA"/>
</dbReference>
<evidence type="ECO:0000313" key="2">
    <source>
        <dbReference type="Proteomes" id="UP000317835"/>
    </source>
</evidence>
<name>A0A518GZV2_9BACT</name>
<dbReference type="Proteomes" id="UP000317835">
    <property type="component" value="Chromosome"/>
</dbReference>
<dbReference type="KEGG" id="tpla:ElP_19900"/>
<sequence>MSDYIWVSRENALGQFAVDLHRCQRFRVSDPRIHEWADTLCIYYLTPDGRWIKHVGDNMPVNGDEEPWDWGEWYEEAEPVQVAHDMLWRFDGRLPPELEEYREIAADYDRFAAWLDGDPDPEATADNPRPRWDVGTRRLVVGGVAWEAFSREAENQCAILDAFERAGWPESIPNPLDTEEKLNQTIKDFNKKARCSGGPLQFRRDNCRVRWRLASGSSKP</sequence>
<gene>
    <name evidence="1" type="ORF">ElP_19900</name>
</gene>